<reference evidence="1" key="1">
    <citation type="submission" date="2016-06" db="UniProtKB">
        <authorList>
            <consortium name="WormBaseParasite"/>
        </authorList>
    </citation>
    <scope>IDENTIFICATION</scope>
</reference>
<evidence type="ECO:0000313" key="1">
    <source>
        <dbReference type="WBParaSite" id="SCUD_0002139701-mRNA-1"/>
    </source>
</evidence>
<name>A0A183L243_9TREM</name>
<accession>A0A183L243</accession>
<protein>
    <submittedName>
        <fullName evidence="1">Uncharacterized protein</fullName>
    </submittedName>
</protein>
<dbReference type="AlphaFoldDB" id="A0A183L243"/>
<organism evidence="1">
    <name type="scientific">Schistosoma curassoni</name>
    <dbReference type="NCBI Taxonomy" id="6186"/>
    <lineage>
        <taxon>Eukaryota</taxon>
        <taxon>Metazoa</taxon>
        <taxon>Spiralia</taxon>
        <taxon>Lophotrochozoa</taxon>
        <taxon>Platyhelminthes</taxon>
        <taxon>Trematoda</taxon>
        <taxon>Digenea</taxon>
        <taxon>Strigeidida</taxon>
        <taxon>Schistosomatoidea</taxon>
        <taxon>Schistosomatidae</taxon>
        <taxon>Schistosoma</taxon>
    </lineage>
</organism>
<dbReference type="WBParaSite" id="SCUD_0002139701-mRNA-1">
    <property type="protein sequence ID" value="SCUD_0002139701-mRNA-1"/>
    <property type="gene ID" value="SCUD_0002139701"/>
</dbReference>
<sequence length="52" mass="5968">MLSNKKLFLSYAKHTYTIDATDFINWNSVFSLVCLLRINLSGNSMFSLFSSK</sequence>
<proteinExistence type="predicted"/>